<reference evidence="1" key="1">
    <citation type="journal article" date="2023" name="Mol. Phylogenet. Evol.">
        <title>Genome-scale phylogeny and comparative genomics of the fungal order Sordariales.</title>
        <authorList>
            <person name="Hensen N."/>
            <person name="Bonometti L."/>
            <person name="Westerberg I."/>
            <person name="Brannstrom I.O."/>
            <person name="Guillou S."/>
            <person name="Cros-Aarteil S."/>
            <person name="Calhoun S."/>
            <person name="Haridas S."/>
            <person name="Kuo A."/>
            <person name="Mondo S."/>
            <person name="Pangilinan J."/>
            <person name="Riley R."/>
            <person name="LaButti K."/>
            <person name="Andreopoulos B."/>
            <person name="Lipzen A."/>
            <person name="Chen C."/>
            <person name="Yan M."/>
            <person name="Daum C."/>
            <person name="Ng V."/>
            <person name="Clum A."/>
            <person name="Steindorff A."/>
            <person name="Ohm R.A."/>
            <person name="Martin F."/>
            <person name="Silar P."/>
            <person name="Natvig D.O."/>
            <person name="Lalanne C."/>
            <person name="Gautier V."/>
            <person name="Ament-Velasquez S.L."/>
            <person name="Kruys A."/>
            <person name="Hutchinson M.I."/>
            <person name="Powell A.J."/>
            <person name="Barry K."/>
            <person name="Miller A.N."/>
            <person name="Grigoriev I.V."/>
            <person name="Debuchy R."/>
            <person name="Gladieux P."/>
            <person name="Hiltunen Thoren M."/>
            <person name="Johannesson H."/>
        </authorList>
    </citation>
    <scope>NUCLEOTIDE SEQUENCE</scope>
    <source>
        <strain evidence="1">CBS 532.94</strain>
    </source>
</reference>
<comment type="caution">
    <text evidence="1">The sequence shown here is derived from an EMBL/GenBank/DDBJ whole genome shotgun (WGS) entry which is preliminary data.</text>
</comment>
<dbReference type="AlphaFoldDB" id="A0AAN7HDG7"/>
<evidence type="ECO:0000313" key="1">
    <source>
        <dbReference type="EMBL" id="KAK4236419.1"/>
    </source>
</evidence>
<keyword evidence="2" id="KW-1185">Reference proteome</keyword>
<protein>
    <submittedName>
        <fullName evidence="1">Uncharacterized protein</fullName>
    </submittedName>
</protein>
<proteinExistence type="predicted"/>
<organism evidence="1 2">
    <name type="scientific">Achaetomium macrosporum</name>
    <dbReference type="NCBI Taxonomy" id="79813"/>
    <lineage>
        <taxon>Eukaryota</taxon>
        <taxon>Fungi</taxon>
        <taxon>Dikarya</taxon>
        <taxon>Ascomycota</taxon>
        <taxon>Pezizomycotina</taxon>
        <taxon>Sordariomycetes</taxon>
        <taxon>Sordariomycetidae</taxon>
        <taxon>Sordariales</taxon>
        <taxon>Chaetomiaceae</taxon>
        <taxon>Achaetomium</taxon>
    </lineage>
</organism>
<accession>A0AAN7HDG7</accession>
<reference evidence="1" key="2">
    <citation type="submission" date="2023-05" db="EMBL/GenBank/DDBJ databases">
        <authorList>
            <consortium name="Lawrence Berkeley National Laboratory"/>
            <person name="Steindorff A."/>
            <person name="Hensen N."/>
            <person name="Bonometti L."/>
            <person name="Westerberg I."/>
            <person name="Brannstrom I.O."/>
            <person name="Guillou S."/>
            <person name="Cros-Aarteil S."/>
            <person name="Calhoun S."/>
            <person name="Haridas S."/>
            <person name="Kuo A."/>
            <person name="Mondo S."/>
            <person name="Pangilinan J."/>
            <person name="Riley R."/>
            <person name="Labutti K."/>
            <person name="Andreopoulos B."/>
            <person name="Lipzen A."/>
            <person name="Chen C."/>
            <person name="Yanf M."/>
            <person name="Daum C."/>
            <person name="Ng V."/>
            <person name="Clum A."/>
            <person name="Ohm R."/>
            <person name="Martin F."/>
            <person name="Silar P."/>
            <person name="Natvig D."/>
            <person name="Lalanne C."/>
            <person name="Gautier V."/>
            <person name="Ament-Velasquez S.L."/>
            <person name="Kruys A."/>
            <person name="Hutchinson M.I."/>
            <person name="Powell A.J."/>
            <person name="Barry K."/>
            <person name="Miller A.N."/>
            <person name="Grigoriev I.V."/>
            <person name="Debuchy R."/>
            <person name="Gladieux P."/>
            <person name="Thoren M.H."/>
            <person name="Johannesson H."/>
        </authorList>
    </citation>
    <scope>NUCLEOTIDE SEQUENCE</scope>
    <source>
        <strain evidence="1">CBS 532.94</strain>
    </source>
</reference>
<gene>
    <name evidence="1" type="ORF">C8A03DRAFT_16940</name>
</gene>
<sequence>MSFHPQSWELDTSPARAAAAASSCARVSLPLYPRGGRFCVACCELLPGTGMICPFHLKLTKSQRDDMKIVRAMKKGVAADVLTTSTMNNAFSRVFGKATELNWHSRGDVSNADIFVLTKRLRQRPSLRDMRRRCSVRFFIVVFFILEGLDGMAIDGGDMSGRNEESGSDDVLDTTQEAAPNLRADILEVETLGSGKMDIGDCIPRGSDETMQVDDETKGAATDTTAANRDTKFQLIHSSLEESMRHLNISVNADVLAELFPKISMEHPARKDEDMFPDGDMG</sequence>
<dbReference type="EMBL" id="MU860194">
    <property type="protein sequence ID" value="KAK4236419.1"/>
    <property type="molecule type" value="Genomic_DNA"/>
</dbReference>
<evidence type="ECO:0000313" key="2">
    <source>
        <dbReference type="Proteomes" id="UP001303760"/>
    </source>
</evidence>
<dbReference type="Proteomes" id="UP001303760">
    <property type="component" value="Unassembled WGS sequence"/>
</dbReference>
<name>A0AAN7HDG7_9PEZI</name>